<sequence>MTDVPIGNWDQLEIPRLLHSTPSAKPAAGQGQSNKSLSKEGMVTISVSHPEAKGGRSGKFNEWNEAKKLEEPESKPTQGWVAVSSAESISSCGGRWGLPIKQRKSTAGGGENSTAVSPPHGHPSRIDIDEKRHGQRRANRASAQFSGRRGAGRLFAFHGEGTNKKLHL</sequence>
<feature type="region of interest" description="Disordered" evidence="1">
    <location>
        <begin position="1"/>
        <end position="147"/>
    </location>
</feature>
<keyword evidence="3" id="KW-1185">Reference proteome</keyword>
<dbReference type="RefSeq" id="XP_003649702.1">
    <property type="nucleotide sequence ID" value="XM_003649654.1"/>
</dbReference>
<dbReference type="EMBL" id="CP003009">
    <property type="protein sequence ID" value="AEO63366.1"/>
    <property type="molecule type" value="Genomic_DNA"/>
</dbReference>
<gene>
    <name evidence="2" type="ORF">THITE_2125888</name>
</gene>
<evidence type="ECO:0000313" key="3">
    <source>
        <dbReference type="Proteomes" id="UP000008181"/>
    </source>
</evidence>
<evidence type="ECO:0000256" key="1">
    <source>
        <dbReference type="SAM" id="MobiDB-lite"/>
    </source>
</evidence>
<organism evidence="2 3">
    <name type="scientific">Thermothielavioides terrestris (strain ATCC 38088 / NRRL 8126)</name>
    <name type="common">Thielavia terrestris</name>
    <dbReference type="NCBI Taxonomy" id="578455"/>
    <lineage>
        <taxon>Eukaryota</taxon>
        <taxon>Fungi</taxon>
        <taxon>Dikarya</taxon>
        <taxon>Ascomycota</taxon>
        <taxon>Pezizomycotina</taxon>
        <taxon>Sordariomycetes</taxon>
        <taxon>Sordariomycetidae</taxon>
        <taxon>Sordariales</taxon>
        <taxon>Chaetomiaceae</taxon>
        <taxon>Thermothielavioides</taxon>
        <taxon>Thermothielavioides terrestris</taxon>
    </lineage>
</organism>
<protein>
    <submittedName>
        <fullName evidence="2">Uncharacterized protein</fullName>
    </submittedName>
</protein>
<dbReference type="AlphaFoldDB" id="G2QRL9"/>
<dbReference type="KEGG" id="ttt:THITE_2125888"/>
<dbReference type="GeneID" id="11515646"/>
<dbReference type="HOGENOM" id="CLU_1587633_0_0_1"/>
<proteinExistence type="predicted"/>
<dbReference type="Proteomes" id="UP000008181">
    <property type="component" value="Chromosome 1"/>
</dbReference>
<feature type="compositionally biased region" description="Basic and acidic residues" evidence="1">
    <location>
        <begin position="62"/>
        <end position="74"/>
    </location>
</feature>
<evidence type="ECO:0000313" key="2">
    <source>
        <dbReference type="EMBL" id="AEO63366.1"/>
    </source>
</evidence>
<name>G2QRL9_THETT</name>
<reference evidence="2 3" key="1">
    <citation type="journal article" date="2011" name="Nat. Biotechnol.">
        <title>Comparative genomic analysis of the thermophilic biomass-degrading fungi Myceliophthora thermophila and Thielavia terrestris.</title>
        <authorList>
            <person name="Berka R.M."/>
            <person name="Grigoriev I.V."/>
            <person name="Otillar R."/>
            <person name="Salamov A."/>
            <person name="Grimwood J."/>
            <person name="Reid I."/>
            <person name="Ishmael N."/>
            <person name="John T."/>
            <person name="Darmond C."/>
            <person name="Moisan M.-C."/>
            <person name="Henrissat B."/>
            <person name="Coutinho P.M."/>
            <person name="Lombard V."/>
            <person name="Natvig D.O."/>
            <person name="Lindquist E."/>
            <person name="Schmutz J."/>
            <person name="Lucas S."/>
            <person name="Harris P."/>
            <person name="Powlowski J."/>
            <person name="Bellemare A."/>
            <person name="Taylor D."/>
            <person name="Butler G."/>
            <person name="de Vries R.P."/>
            <person name="Allijn I.E."/>
            <person name="van den Brink J."/>
            <person name="Ushinsky S."/>
            <person name="Storms R."/>
            <person name="Powell A.J."/>
            <person name="Paulsen I.T."/>
            <person name="Elbourne L.D.H."/>
            <person name="Baker S.E."/>
            <person name="Magnuson J."/>
            <person name="LaBoissiere S."/>
            <person name="Clutterbuck A.J."/>
            <person name="Martinez D."/>
            <person name="Wogulis M."/>
            <person name="de Leon A.L."/>
            <person name="Rey M.W."/>
            <person name="Tsang A."/>
        </authorList>
    </citation>
    <scope>NUCLEOTIDE SEQUENCE [LARGE SCALE GENOMIC DNA]</scope>
    <source>
        <strain evidence="3">ATCC 38088 / NRRL 8126</strain>
    </source>
</reference>
<accession>G2QRL9</accession>